<dbReference type="Proteomes" id="UP000007264">
    <property type="component" value="Unassembled WGS sequence"/>
</dbReference>
<dbReference type="PANTHER" id="PTHR13622">
    <property type="entry name" value="THIAMIN PYROPHOSPHOKINASE"/>
    <property type="match status" value="1"/>
</dbReference>
<dbReference type="InterPro" id="IPR031804">
    <property type="entry name" value="DUF4743"/>
</dbReference>
<evidence type="ECO:0000259" key="2">
    <source>
        <dbReference type="PROSITE" id="PS51462"/>
    </source>
</evidence>
<dbReference type="EMBL" id="AGSI01000004">
    <property type="protein sequence ID" value="EIE25355.1"/>
    <property type="molecule type" value="Genomic_DNA"/>
</dbReference>
<dbReference type="FunFam" id="3.90.79.10:FF:000019">
    <property type="entry name" value="Thiamin pyrophosphokinase, putative"/>
    <property type="match status" value="1"/>
</dbReference>
<comment type="function">
    <text evidence="1">Probably mediates the hydrolysis of some nucleoside diphosphate derivatives.</text>
</comment>
<dbReference type="OrthoDB" id="10261522at2759"/>
<comment type="caution">
    <text evidence="3">The sequence shown here is derived from an EMBL/GenBank/DDBJ whole genome shotgun (WGS) entry which is preliminary data.</text>
</comment>
<dbReference type="InterPro" id="IPR000086">
    <property type="entry name" value="NUDIX_hydrolase_dom"/>
</dbReference>
<dbReference type="GO" id="GO:0044715">
    <property type="term" value="F:8-oxo-dGDP phosphatase activity"/>
    <property type="evidence" value="ECO:0007669"/>
    <property type="project" value="UniProtKB-ARBA"/>
</dbReference>
<dbReference type="KEGG" id="csl:COCSUDRAFT_13619"/>
<dbReference type="AlphaFoldDB" id="I0Z3Y6"/>
<dbReference type="InterPro" id="IPR015797">
    <property type="entry name" value="NUDIX_hydrolase-like_dom_sf"/>
</dbReference>
<dbReference type="SUPFAM" id="SSF55811">
    <property type="entry name" value="Nudix"/>
    <property type="match status" value="1"/>
</dbReference>
<keyword evidence="4" id="KW-1185">Reference proteome</keyword>
<name>I0Z3Y6_COCSC</name>
<sequence>MSTLPQNLQGYFRWIQKCNGGLRGKEKYHPWTVGKSTVGYLQPWLFQKLQADFPGVFKVSLSCPQSSDAVGSLILDESLKTCEERSAALAGVLAQLRDEGVLTGWRSELYPVLTSFQGQPLALVERAAAVHLGIKAYGVHVNGYVETERGVELWVATRSRSKPTWPGRLDHIVAGGQPHGLSPGANVTKECGEEASIPEELARNAKPVGAVSYEEMQESGLKRDVLFCYDLQLPADFVPAPQDGEVESFQRLPIEEVAEIIANTDKFKDNCNLVIIDFLIRHGFIRPEQEGYLELLAGLRLGPLS</sequence>
<dbReference type="GeneID" id="17043357"/>
<dbReference type="PANTHER" id="PTHR13622:SF8">
    <property type="entry name" value="THIAMIN PYROPHOSPHOKINASE 1"/>
    <property type="match status" value="1"/>
</dbReference>
<reference evidence="3 4" key="1">
    <citation type="journal article" date="2012" name="Genome Biol.">
        <title>The genome of the polar eukaryotic microalga coccomyxa subellipsoidea reveals traits of cold adaptation.</title>
        <authorList>
            <person name="Blanc G."/>
            <person name="Agarkova I."/>
            <person name="Grimwood J."/>
            <person name="Kuo A."/>
            <person name="Brueggeman A."/>
            <person name="Dunigan D."/>
            <person name="Gurnon J."/>
            <person name="Ladunga I."/>
            <person name="Lindquist E."/>
            <person name="Lucas S."/>
            <person name="Pangilinan J."/>
            <person name="Proschold T."/>
            <person name="Salamov A."/>
            <person name="Schmutz J."/>
            <person name="Weeks D."/>
            <person name="Yamada T."/>
            <person name="Claverie J.M."/>
            <person name="Grigoriev I."/>
            <person name="Van Etten J."/>
            <person name="Lomsadze A."/>
            <person name="Borodovsky M."/>
        </authorList>
    </citation>
    <scope>NUCLEOTIDE SEQUENCE [LARGE SCALE GENOMIC DNA]</scope>
    <source>
        <strain evidence="3 4">C-169</strain>
    </source>
</reference>
<dbReference type="PROSITE" id="PS51462">
    <property type="entry name" value="NUDIX"/>
    <property type="match status" value="1"/>
</dbReference>
<feature type="domain" description="Nudix hydrolase" evidence="2">
    <location>
        <begin position="136"/>
        <end position="277"/>
    </location>
</feature>
<dbReference type="eggNOG" id="KOG4313">
    <property type="taxonomic scope" value="Eukaryota"/>
</dbReference>
<dbReference type="STRING" id="574566.I0Z3Y6"/>
<protein>
    <submittedName>
        <fullName evidence="3">NUD24_ARATH Nudix hydrolase 24 chloroplast</fullName>
    </submittedName>
</protein>
<gene>
    <name evidence="3" type="ORF">COCSUDRAFT_13619</name>
</gene>
<evidence type="ECO:0000313" key="4">
    <source>
        <dbReference type="Proteomes" id="UP000007264"/>
    </source>
</evidence>
<dbReference type="RefSeq" id="XP_005649899.1">
    <property type="nucleotide sequence ID" value="XM_005649842.1"/>
</dbReference>
<dbReference type="CDD" id="cd03676">
    <property type="entry name" value="NUDIX_Tnr3_like"/>
    <property type="match status" value="1"/>
</dbReference>
<evidence type="ECO:0000313" key="3">
    <source>
        <dbReference type="EMBL" id="EIE25355.1"/>
    </source>
</evidence>
<accession>I0Z3Y6</accession>
<evidence type="ECO:0000256" key="1">
    <source>
        <dbReference type="ARBA" id="ARBA00003778"/>
    </source>
</evidence>
<dbReference type="Gene3D" id="3.90.79.10">
    <property type="entry name" value="Nucleoside Triphosphate Pyrophosphohydrolase"/>
    <property type="match status" value="1"/>
</dbReference>
<keyword evidence="3" id="KW-0378">Hydrolase</keyword>
<organism evidence="3 4">
    <name type="scientific">Coccomyxa subellipsoidea (strain C-169)</name>
    <name type="common">Green microalga</name>
    <dbReference type="NCBI Taxonomy" id="574566"/>
    <lineage>
        <taxon>Eukaryota</taxon>
        <taxon>Viridiplantae</taxon>
        <taxon>Chlorophyta</taxon>
        <taxon>core chlorophytes</taxon>
        <taxon>Trebouxiophyceae</taxon>
        <taxon>Trebouxiophyceae incertae sedis</taxon>
        <taxon>Coccomyxaceae</taxon>
        <taxon>Coccomyxa</taxon>
        <taxon>Coccomyxa subellipsoidea</taxon>
    </lineage>
</organism>
<proteinExistence type="predicted"/>
<dbReference type="Pfam" id="PF15916">
    <property type="entry name" value="DUF4743"/>
    <property type="match status" value="1"/>
</dbReference>